<dbReference type="Pfam" id="PF11300">
    <property type="entry name" value="DUF3102"/>
    <property type="match status" value="1"/>
</dbReference>
<reference evidence="1" key="1">
    <citation type="submission" date="2014-07" db="EMBL/GenBank/DDBJ databases">
        <authorList>
            <person name="Hornung V.Bastian."/>
        </authorList>
    </citation>
    <scope>NUCLEOTIDE SEQUENCE</scope>
    <source>
        <strain evidence="1">PCE-S</strain>
    </source>
</reference>
<dbReference type="AlphaFoldDB" id="A0A098AWL6"/>
<accession>A0A098AWL6</accession>
<dbReference type="InterPro" id="IPR021451">
    <property type="entry name" value="DUF3102"/>
</dbReference>
<evidence type="ECO:0000313" key="1">
    <source>
        <dbReference type="EMBL" id="CDX00978.1"/>
    </source>
</evidence>
<dbReference type="EMBL" id="LK996017">
    <property type="protein sequence ID" value="CDX00978.1"/>
    <property type="molecule type" value="Genomic_DNA"/>
</dbReference>
<sequence>MNDLVTERTPLVIAAEINMITHQTKKILLLRADDSPDQSDPS</sequence>
<dbReference type="PATRIC" id="fig|49338.4.peg.1179"/>
<proteinExistence type="predicted"/>
<name>A0A098AWL6_DESHA</name>
<protein>
    <submittedName>
        <fullName evidence="1">Uncharacterized protein</fullName>
    </submittedName>
</protein>
<gene>
    <name evidence="1" type="ORF">DPCES_1091</name>
</gene>
<organism evidence="1">
    <name type="scientific">Desulfitobacterium hafniense</name>
    <name type="common">Desulfitobacterium frappieri</name>
    <dbReference type="NCBI Taxonomy" id="49338"/>
    <lineage>
        <taxon>Bacteria</taxon>
        <taxon>Bacillati</taxon>
        <taxon>Bacillota</taxon>
        <taxon>Clostridia</taxon>
        <taxon>Eubacteriales</taxon>
        <taxon>Desulfitobacteriaceae</taxon>
        <taxon>Desulfitobacterium</taxon>
    </lineage>
</organism>